<dbReference type="Proteomes" id="UP000600449">
    <property type="component" value="Unassembled WGS sequence"/>
</dbReference>
<dbReference type="RefSeq" id="WP_188913718.1">
    <property type="nucleotide sequence ID" value="NZ_BMMF01000007.1"/>
</dbReference>
<organism evidence="7 8">
    <name type="scientific">Salinarimonas ramus</name>
    <dbReference type="NCBI Taxonomy" id="690164"/>
    <lineage>
        <taxon>Bacteria</taxon>
        <taxon>Pseudomonadati</taxon>
        <taxon>Pseudomonadota</taxon>
        <taxon>Alphaproteobacteria</taxon>
        <taxon>Hyphomicrobiales</taxon>
        <taxon>Salinarimonadaceae</taxon>
        <taxon>Salinarimonas</taxon>
    </lineage>
</organism>
<dbReference type="GO" id="GO:0004553">
    <property type="term" value="F:hydrolase activity, hydrolyzing O-glycosyl compounds"/>
    <property type="evidence" value="ECO:0007669"/>
    <property type="project" value="InterPro"/>
</dbReference>
<dbReference type="PROSITE" id="PS51762">
    <property type="entry name" value="GH16_2"/>
    <property type="match status" value="1"/>
</dbReference>
<protein>
    <submittedName>
        <fullName evidence="7">Endo-1,3-1,4-beta-glycanase</fullName>
    </submittedName>
</protein>
<keyword evidence="8" id="KW-1185">Reference proteome</keyword>
<dbReference type="InterPro" id="IPR008264">
    <property type="entry name" value="Beta_glucanase"/>
</dbReference>
<feature type="active site" description="Proton donor" evidence="4">
    <location>
        <position position="155"/>
    </location>
</feature>
<comment type="caution">
    <text evidence="7">The sequence shown here is derived from an EMBL/GenBank/DDBJ whole genome shotgun (WGS) entry which is preliminary data.</text>
</comment>
<evidence type="ECO:0000313" key="7">
    <source>
        <dbReference type="EMBL" id="GGK38214.1"/>
    </source>
</evidence>
<gene>
    <name evidence="7" type="primary">exoZ2</name>
    <name evidence="7" type="ORF">GCM10011322_26550</name>
</gene>
<evidence type="ECO:0000256" key="4">
    <source>
        <dbReference type="PIRSR" id="PIRSR608264-1"/>
    </source>
</evidence>
<dbReference type="Pfam" id="PF00722">
    <property type="entry name" value="Glyco_hydro_16"/>
    <property type="match status" value="1"/>
</dbReference>
<dbReference type="Gene3D" id="2.60.120.200">
    <property type="match status" value="1"/>
</dbReference>
<dbReference type="EMBL" id="BMMF01000007">
    <property type="protein sequence ID" value="GGK38214.1"/>
    <property type="molecule type" value="Genomic_DNA"/>
</dbReference>
<name>A0A917V4Z8_9HYPH</name>
<dbReference type="PANTHER" id="PTHR10963:SF55">
    <property type="entry name" value="GLYCOSIDE HYDROLASE FAMILY 16 PROTEIN"/>
    <property type="match status" value="1"/>
</dbReference>
<comment type="similarity">
    <text evidence="1">Belongs to the glycosyl hydrolase 16 family.</text>
</comment>
<keyword evidence="3" id="KW-0326">Glycosidase</keyword>
<dbReference type="InterPro" id="IPR000757">
    <property type="entry name" value="Beta-glucanase-like"/>
</dbReference>
<evidence type="ECO:0000313" key="8">
    <source>
        <dbReference type="Proteomes" id="UP000600449"/>
    </source>
</evidence>
<evidence type="ECO:0000256" key="5">
    <source>
        <dbReference type="SAM" id="SignalP"/>
    </source>
</evidence>
<dbReference type="AlphaFoldDB" id="A0A917V4Z8"/>
<evidence type="ECO:0000256" key="1">
    <source>
        <dbReference type="ARBA" id="ARBA00006865"/>
    </source>
</evidence>
<dbReference type="PRINTS" id="PR00737">
    <property type="entry name" value="GLHYDRLASE16"/>
</dbReference>
<feature type="signal peptide" evidence="5">
    <location>
        <begin position="1"/>
        <end position="24"/>
    </location>
</feature>
<feature type="domain" description="GH16" evidence="6">
    <location>
        <begin position="25"/>
        <end position="268"/>
    </location>
</feature>
<feature type="chain" id="PRO_5038070207" evidence="5">
    <location>
        <begin position="25"/>
        <end position="281"/>
    </location>
</feature>
<reference evidence="7 8" key="1">
    <citation type="journal article" date="2014" name="Int. J. Syst. Evol. Microbiol.">
        <title>Complete genome sequence of Corynebacterium casei LMG S-19264T (=DSM 44701T), isolated from a smear-ripened cheese.</title>
        <authorList>
            <consortium name="US DOE Joint Genome Institute (JGI-PGF)"/>
            <person name="Walter F."/>
            <person name="Albersmeier A."/>
            <person name="Kalinowski J."/>
            <person name="Ruckert C."/>
        </authorList>
    </citation>
    <scope>NUCLEOTIDE SEQUENCE [LARGE SCALE GENOMIC DNA]</scope>
    <source>
        <strain evidence="7 8">CGMCC 1.9161</strain>
    </source>
</reference>
<dbReference type="SUPFAM" id="SSF49899">
    <property type="entry name" value="Concanavalin A-like lectins/glucanases"/>
    <property type="match status" value="1"/>
</dbReference>
<dbReference type="PANTHER" id="PTHR10963">
    <property type="entry name" value="GLYCOSYL HYDROLASE-RELATED"/>
    <property type="match status" value="1"/>
</dbReference>
<evidence type="ECO:0000256" key="3">
    <source>
        <dbReference type="ARBA" id="ARBA00023295"/>
    </source>
</evidence>
<keyword evidence="5" id="KW-0732">Signal</keyword>
<keyword evidence="2" id="KW-0378">Hydrolase</keyword>
<feature type="active site" description="Nucleophile" evidence="4">
    <location>
        <position position="151"/>
    </location>
</feature>
<evidence type="ECO:0000256" key="2">
    <source>
        <dbReference type="ARBA" id="ARBA00022801"/>
    </source>
</evidence>
<sequence length="281" mass="31025">MRSPVLRAASLAAALVLPALPATAQDSEERTAPETAMPETDMLETGGSFLDTFEAEQLDRERWYVAEGWVNTPDHDCTWSATALSKPGDRLIFEIEREPTAERDFVCAEVQSTEVYGHGTYEVRMRASDAPGTLAAFFTYTGPYFGDPHDEIDIELPGARPESVELNTWVDGDDFGGPDEITPGFDASRDFHDYAFEWTPDAIRFFVDGEQVGEVTDPAQIPTSPGKIFLTLYSGRGAYEPWLGRFRESESVPTMAVERVAYTAPGEPCQFPESIVCEGGR</sequence>
<proteinExistence type="inferred from homology"/>
<dbReference type="InterPro" id="IPR050546">
    <property type="entry name" value="Glycosyl_Hydrlase_16"/>
</dbReference>
<dbReference type="InterPro" id="IPR013320">
    <property type="entry name" value="ConA-like_dom_sf"/>
</dbReference>
<accession>A0A917V4Z8</accession>
<dbReference type="GO" id="GO:0005975">
    <property type="term" value="P:carbohydrate metabolic process"/>
    <property type="evidence" value="ECO:0007669"/>
    <property type="project" value="InterPro"/>
</dbReference>
<evidence type="ECO:0000259" key="6">
    <source>
        <dbReference type="PROSITE" id="PS51762"/>
    </source>
</evidence>